<keyword evidence="2" id="KW-1185">Reference proteome</keyword>
<dbReference type="AlphaFoldDB" id="A0A9X2KYA6"/>
<dbReference type="Gene3D" id="3.80.10.10">
    <property type="entry name" value="Ribonuclease Inhibitor"/>
    <property type="match status" value="1"/>
</dbReference>
<comment type="caution">
    <text evidence="1">The sequence shown here is derived from an EMBL/GenBank/DDBJ whole genome shotgun (WGS) entry which is preliminary data.</text>
</comment>
<dbReference type="Proteomes" id="UP001155280">
    <property type="component" value="Unassembled WGS sequence"/>
</dbReference>
<organism evidence="1 2">
    <name type="scientific">Christiangramia oceanisediminis</name>
    <dbReference type="NCBI Taxonomy" id="2920386"/>
    <lineage>
        <taxon>Bacteria</taxon>
        <taxon>Pseudomonadati</taxon>
        <taxon>Bacteroidota</taxon>
        <taxon>Flavobacteriia</taxon>
        <taxon>Flavobacteriales</taxon>
        <taxon>Flavobacteriaceae</taxon>
        <taxon>Christiangramia</taxon>
    </lineage>
</organism>
<dbReference type="RefSeq" id="WP_241551316.1">
    <property type="nucleotide sequence ID" value="NZ_JANCNS010000002.1"/>
</dbReference>
<dbReference type="InterPro" id="IPR032675">
    <property type="entry name" value="LRR_dom_sf"/>
</dbReference>
<gene>
    <name evidence="1" type="ORF">MKO06_11580</name>
</gene>
<dbReference type="InterPro" id="IPR001611">
    <property type="entry name" value="Leu-rich_rpt"/>
</dbReference>
<accession>A0A9X2KYA6</accession>
<evidence type="ECO:0008006" key="3">
    <source>
        <dbReference type="Google" id="ProtNLM"/>
    </source>
</evidence>
<reference evidence="1" key="1">
    <citation type="submission" date="2022-07" db="EMBL/GenBank/DDBJ databases">
        <title>Gramela sediminis sp. nov., isolated from deep-sea sediment of the Indian Ocean.</title>
        <authorList>
            <person name="Shi H."/>
        </authorList>
    </citation>
    <scope>NUCLEOTIDE SEQUENCE</scope>
    <source>
        <strain evidence="1">GC03-9</strain>
    </source>
</reference>
<proteinExistence type="predicted"/>
<evidence type="ECO:0000313" key="2">
    <source>
        <dbReference type="Proteomes" id="UP001155280"/>
    </source>
</evidence>
<evidence type="ECO:0000313" key="1">
    <source>
        <dbReference type="EMBL" id="MCP9200553.1"/>
    </source>
</evidence>
<name>A0A9X2KYA6_9FLAO</name>
<dbReference type="PROSITE" id="PS51450">
    <property type="entry name" value="LRR"/>
    <property type="match status" value="1"/>
</dbReference>
<sequence>MKYIYIIINPRFRKYSLINSTNKSLEKITSELNEKYANPEIANDFYKIVYSKEINGDISDTLKRLKEYKLPGSEFYNIKGNLAIEILENELSKNVIAEGELFDWWNCLNVSWKYTFEKKIYTQTRQGEEGPNFDKITIKDLRELLLIENLTVWRKGIKSLEPLKLFKKLKKLNCGDTDSFSDLEPISELYKLEELNIVNTKIKSLKPLSKLLNLRRLYCFKTRVNSISAILHLTNLEILKTNYDIPSNELSVLRKNNPNCKIN</sequence>
<protein>
    <recommendedName>
        <fullName evidence="3">Leucine-rich repeat domain-containing protein</fullName>
    </recommendedName>
</protein>
<dbReference type="EMBL" id="JANCNS010000002">
    <property type="protein sequence ID" value="MCP9200553.1"/>
    <property type="molecule type" value="Genomic_DNA"/>
</dbReference>
<dbReference type="SUPFAM" id="SSF52058">
    <property type="entry name" value="L domain-like"/>
    <property type="match status" value="1"/>
</dbReference>